<sequence length="402" mass="44351">MAFKDKEQVMAITASLFIAFILWLYVMGEKNPVQTKVIQNIEVNLTNIENIEESNLALLPNQSFTVDLTVTGRALDVFNVKPEDFRIEADMGGYLKKGDNNIPIEVKSAPKGVQVVNKNGYTYVKVKLDQLVEKSVSINISITGNTKAGYGYVQPVIRPTEALVSGAAAYVNSVASAFGQIDLNSSETDITSSIPIKALDNEGKVVQNITIEPKYIDVFIPIKPSKTVPVIVKTKGSLAKNKILKYAKPKLNTIMILGDTNLLNKINAISTIEFDLSDIKESATKDVPLSIPKGIETYAGTKSINVDFAVENKVENTINIPITFENKNDNYNYNTEKDYVTITIEGAESRINEINQNDISAFIDLKDLSEGTYQLPIKLQLPSDVEIKSQSFEKISVSVQKK</sequence>
<dbReference type="InterPro" id="IPR053154">
    <property type="entry name" value="c-di-AMP_regulator"/>
</dbReference>
<dbReference type="Gene3D" id="2.170.120.30">
    <property type="match status" value="2"/>
</dbReference>
<gene>
    <name evidence="1" type="ORF">SAMN05443428_10354</name>
</gene>
<protein>
    <submittedName>
        <fullName evidence="1">YbbR domain-containing protein</fullName>
    </submittedName>
</protein>
<organism evidence="1 2">
    <name type="scientific">Caloramator quimbayensis</name>
    <dbReference type="NCBI Taxonomy" id="1147123"/>
    <lineage>
        <taxon>Bacteria</taxon>
        <taxon>Bacillati</taxon>
        <taxon>Bacillota</taxon>
        <taxon>Clostridia</taxon>
        <taxon>Eubacteriales</taxon>
        <taxon>Clostridiaceae</taxon>
        <taxon>Caloramator</taxon>
    </lineage>
</organism>
<dbReference type="Proteomes" id="UP000190105">
    <property type="component" value="Unassembled WGS sequence"/>
</dbReference>
<dbReference type="AlphaFoldDB" id="A0A1T4WPY2"/>
<reference evidence="2" key="1">
    <citation type="submission" date="2017-02" db="EMBL/GenBank/DDBJ databases">
        <authorList>
            <person name="Varghese N."/>
            <person name="Submissions S."/>
        </authorList>
    </citation>
    <scope>NUCLEOTIDE SEQUENCE [LARGE SCALE GENOMIC DNA]</scope>
    <source>
        <strain evidence="2">USBA 833</strain>
    </source>
</reference>
<dbReference type="PANTHER" id="PTHR37804">
    <property type="entry name" value="CDAA REGULATORY PROTEIN CDAR"/>
    <property type="match status" value="1"/>
</dbReference>
<dbReference type="EMBL" id="FUYH01000003">
    <property type="protein sequence ID" value="SKA79403.1"/>
    <property type="molecule type" value="Genomic_DNA"/>
</dbReference>
<dbReference type="Gene3D" id="2.170.120.40">
    <property type="entry name" value="YbbR-like domain"/>
    <property type="match status" value="2"/>
</dbReference>
<dbReference type="PANTHER" id="PTHR37804:SF1">
    <property type="entry name" value="CDAA REGULATORY PROTEIN CDAR"/>
    <property type="match status" value="1"/>
</dbReference>
<evidence type="ECO:0000313" key="1">
    <source>
        <dbReference type="EMBL" id="SKA79403.1"/>
    </source>
</evidence>
<keyword evidence="2" id="KW-1185">Reference proteome</keyword>
<dbReference type="CDD" id="cd20206">
    <property type="entry name" value="YbbR"/>
    <property type="match status" value="1"/>
</dbReference>
<accession>A0A1T4WPY2</accession>
<dbReference type="Pfam" id="PF07949">
    <property type="entry name" value="YbbR"/>
    <property type="match status" value="3"/>
</dbReference>
<proteinExistence type="predicted"/>
<dbReference type="InterPro" id="IPR012505">
    <property type="entry name" value="YbbR"/>
</dbReference>
<dbReference type="RefSeq" id="WP_078695523.1">
    <property type="nucleotide sequence ID" value="NZ_FUYH01000003.1"/>
</dbReference>
<name>A0A1T4WPY2_9CLOT</name>
<dbReference type="STRING" id="1147123.SAMN05443428_10354"/>
<evidence type="ECO:0000313" key="2">
    <source>
        <dbReference type="Proteomes" id="UP000190105"/>
    </source>
</evidence>
<dbReference type="OrthoDB" id="2111604at2"/>